<sequence>MSKFSQRHQQLPRVDGSSGHLLACLIAIDTIEASSLRNNTQVADEAGQVCNIDGHMDMQMEETNLPPNLSPSNSTILLTKVILYKSYSKDFQSSHANLHSTHSIISSKIGNHVETTNSPEQEKIPTTLLLVA</sequence>
<protein>
    <submittedName>
        <fullName evidence="1">Uncharacterized protein</fullName>
    </submittedName>
</protein>
<comment type="caution">
    <text evidence="1">The sequence shown here is derived from an EMBL/GenBank/DDBJ whole genome shotgun (WGS) entry which is preliminary data.</text>
</comment>
<gene>
    <name evidence="1" type="ORF">H5410_010448</name>
</gene>
<dbReference type="EMBL" id="JACXVP010000002">
    <property type="protein sequence ID" value="KAG5625230.1"/>
    <property type="molecule type" value="Genomic_DNA"/>
</dbReference>
<name>A0A9J6AKR4_SOLCO</name>
<evidence type="ECO:0000313" key="2">
    <source>
        <dbReference type="Proteomes" id="UP000824120"/>
    </source>
</evidence>
<dbReference type="Proteomes" id="UP000824120">
    <property type="component" value="Chromosome 2"/>
</dbReference>
<evidence type="ECO:0000313" key="1">
    <source>
        <dbReference type="EMBL" id="KAG5625230.1"/>
    </source>
</evidence>
<proteinExistence type="predicted"/>
<keyword evidence="2" id="KW-1185">Reference proteome</keyword>
<dbReference type="AlphaFoldDB" id="A0A9J6AKR4"/>
<organism evidence="1 2">
    <name type="scientific">Solanum commersonii</name>
    <name type="common">Commerson's wild potato</name>
    <name type="synonym">Commerson's nightshade</name>
    <dbReference type="NCBI Taxonomy" id="4109"/>
    <lineage>
        <taxon>Eukaryota</taxon>
        <taxon>Viridiplantae</taxon>
        <taxon>Streptophyta</taxon>
        <taxon>Embryophyta</taxon>
        <taxon>Tracheophyta</taxon>
        <taxon>Spermatophyta</taxon>
        <taxon>Magnoliopsida</taxon>
        <taxon>eudicotyledons</taxon>
        <taxon>Gunneridae</taxon>
        <taxon>Pentapetalae</taxon>
        <taxon>asterids</taxon>
        <taxon>lamiids</taxon>
        <taxon>Solanales</taxon>
        <taxon>Solanaceae</taxon>
        <taxon>Solanoideae</taxon>
        <taxon>Solaneae</taxon>
        <taxon>Solanum</taxon>
    </lineage>
</organism>
<accession>A0A9J6AKR4</accession>
<reference evidence="1 2" key="1">
    <citation type="submission" date="2020-09" db="EMBL/GenBank/DDBJ databases">
        <title>De no assembly of potato wild relative species, Solanum commersonii.</title>
        <authorList>
            <person name="Cho K."/>
        </authorList>
    </citation>
    <scope>NUCLEOTIDE SEQUENCE [LARGE SCALE GENOMIC DNA]</scope>
    <source>
        <strain evidence="1">LZ3.2</strain>
        <tissue evidence="1">Leaf</tissue>
    </source>
</reference>